<dbReference type="OrthoDB" id="5403729at2759"/>
<proteinExistence type="predicted"/>
<gene>
    <name evidence="3" type="ORF">AB675_9641</name>
</gene>
<dbReference type="EMBL" id="LFJN01000007">
    <property type="protein sequence ID" value="KPI42349.1"/>
    <property type="molecule type" value="Genomic_DNA"/>
</dbReference>
<name>A0A0N0NPB6_9EURO</name>
<organism evidence="3 4">
    <name type="scientific">Cyphellophora attinorum</name>
    <dbReference type="NCBI Taxonomy" id="1664694"/>
    <lineage>
        <taxon>Eukaryota</taxon>
        <taxon>Fungi</taxon>
        <taxon>Dikarya</taxon>
        <taxon>Ascomycota</taxon>
        <taxon>Pezizomycotina</taxon>
        <taxon>Eurotiomycetes</taxon>
        <taxon>Chaetothyriomycetidae</taxon>
        <taxon>Chaetothyriales</taxon>
        <taxon>Cyphellophoraceae</taxon>
        <taxon>Cyphellophora</taxon>
    </lineage>
</organism>
<evidence type="ECO:0000256" key="2">
    <source>
        <dbReference type="SAM" id="MobiDB-lite"/>
    </source>
</evidence>
<reference evidence="3 4" key="1">
    <citation type="submission" date="2015-06" db="EMBL/GenBank/DDBJ databases">
        <title>Draft genome of the ant-associated black yeast Phialophora attae CBS 131958.</title>
        <authorList>
            <person name="Moreno L.F."/>
            <person name="Stielow B.J."/>
            <person name="de Hoog S."/>
            <person name="Vicente V.A."/>
            <person name="Weiss V.A."/>
            <person name="de Vries M."/>
            <person name="Cruz L.M."/>
            <person name="Souza E.M."/>
        </authorList>
    </citation>
    <scope>NUCLEOTIDE SEQUENCE [LARGE SCALE GENOMIC DNA]</scope>
    <source>
        <strain evidence="3 4">CBS 131958</strain>
    </source>
</reference>
<dbReference type="AlphaFoldDB" id="A0A0N0NPB6"/>
<dbReference type="Proteomes" id="UP000038010">
    <property type="component" value="Unassembled WGS sequence"/>
</dbReference>
<accession>A0A0N0NPB6</accession>
<evidence type="ECO:0000313" key="3">
    <source>
        <dbReference type="EMBL" id="KPI42349.1"/>
    </source>
</evidence>
<feature type="coiled-coil region" evidence="1">
    <location>
        <begin position="141"/>
        <end position="168"/>
    </location>
</feature>
<protein>
    <submittedName>
        <fullName evidence="3">Uncharacterized protein</fullName>
    </submittedName>
</protein>
<dbReference type="VEuPathDB" id="FungiDB:AB675_9641"/>
<feature type="region of interest" description="Disordered" evidence="2">
    <location>
        <begin position="233"/>
        <end position="258"/>
    </location>
</feature>
<sequence>MALSTPENSSDTNASLDLLQVRLRRLEFLLSGASDVDGSPAPAVKPLDGAATVIARLESLRAGFSKVRKGDDTVAAILNDVEAIFNKYPELHKNASDATSQDHSTQASVVLANATLYPETASRLASLQNLQIPPAESSGKLTALRADIENCRAEQQKIDAEVQELRKRSAQCLEWWVKTGIVGMGDLWEDWEYRLTELERQVTRFERLQKDRAGICDVIECLVYLDIRPGRHEGQMAPTTRRETASHDSERRRYTHAEPSRALCDTLAADVVHDGD</sequence>
<dbReference type="GeneID" id="28742074"/>
<dbReference type="RefSeq" id="XP_018002312.1">
    <property type="nucleotide sequence ID" value="XM_018150194.1"/>
</dbReference>
<comment type="caution">
    <text evidence="3">The sequence shown here is derived from an EMBL/GenBank/DDBJ whole genome shotgun (WGS) entry which is preliminary data.</text>
</comment>
<keyword evidence="4" id="KW-1185">Reference proteome</keyword>
<evidence type="ECO:0000313" key="4">
    <source>
        <dbReference type="Proteomes" id="UP000038010"/>
    </source>
</evidence>
<evidence type="ECO:0000256" key="1">
    <source>
        <dbReference type="SAM" id="Coils"/>
    </source>
</evidence>
<keyword evidence="1" id="KW-0175">Coiled coil</keyword>